<reference evidence="1 2" key="1">
    <citation type="journal article" date="2022" name="Plant J.">
        <title>Chromosome-level genome of Camellia lanceoleosa provides a valuable resource for understanding genome evolution and self-incompatibility.</title>
        <authorList>
            <person name="Gong W."/>
            <person name="Xiao S."/>
            <person name="Wang L."/>
            <person name="Liao Z."/>
            <person name="Chang Y."/>
            <person name="Mo W."/>
            <person name="Hu G."/>
            <person name="Li W."/>
            <person name="Zhao G."/>
            <person name="Zhu H."/>
            <person name="Hu X."/>
            <person name="Ji K."/>
            <person name="Xiang X."/>
            <person name="Song Q."/>
            <person name="Yuan D."/>
            <person name="Jin S."/>
            <person name="Zhang L."/>
        </authorList>
    </citation>
    <scope>NUCLEOTIDE SEQUENCE [LARGE SCALE GENOMIC DNA]</scope>
    <source>
        <strain evidence="1">SQ_2022a</strain>
    </source>
</reference>
<keyword evidence="2" id="KW-1185">Reference proteome</keyword>
<evidence type="ECO:0000313" key="2">
    <source>
        <dbReference type="Proteomes" id="UP001060215"/>
    </source>
</evidence>
<sequence>MELDYSMDNDLSIAYEENSRLRASLEVAESSIVELKLEVSSLQSHADEIGIETQRFAQQLSAEVSSGEQLANEVSVIKALTVLIGLMKRFQPSIDRAIKNGKRSIFRLHKLQLPRLDSVIATLPAEKKDNGCKKEDEKNDKNEHHDLSMNSEARVTGDRYLVFLEDSRRDGGRK</sequence>
<name>A0ACC0G8S6_9ERIC</name>
<organism evidence="1 2">
    <name type="scientific">Camellia lanceoleosa</name>
    <dbReference type="NCBI Taxonomy" id="1840588"/>
    <lineage>
        <taxon>Eukaryota</taxon>
        <taxon>Viridiplantae</taxon>
        <taxon>Streptophyta</taxon>
        <taxon>Embryophyta</taxon>
        <taxon>Tracheophyta</taxon>
        <taxon>Spermatophyta</taxon>
        <taxon>Magnoliopsida</taxon>
        <taxon>eudicotyledons</taxon>
        <taxon>Gunneridae</taxon>
        <taxon>Pentapetalae</taxon>
        <taxon>asterids</taxon>
        <taxon>Ericales</taxon>
        <taxon>Theaceae</taxon>
        <taxon>Camellia</taxon>
    </lineage>
</organism>
<comment type="caution">
    <text evidence="1">The sequence shown here is derived from an EMBL/GenBank/DDBJ whole genome shotgun (WGS) entry which is preliminary data.</text>
</comment>
<proteinExistence type="predicted"/>
<dbReference type="EMBL" id="CM045767">
    <property type="protein sequence ID" value="KAI7996580.1"/>
    <property type="molecule type" value="Genomic_DNA"/>
</dbReference>
<evidence type="ECO:0000313" key="1">
    <source>
        <dbReference type="EMBL" id="KAI7996580.1"/>
    </source>
</evidence>
<protein>
    <submittedName>
        <fullName evidence="1">Uncharacterized protein</fullName>
    </submittedName>
</protein>
<gene>
    <name evidence="1" type="ORF">LOK49_LG10G02344</name>
</gene>
<accession>A0ACC0G8S6</accession>
<dbReference type="Proteomes" id="UP001060215">
    <property type="component" value="Chromosome 10"/>
</dbReference>